<organism evidence="1 2">
    <name type="scientific">Pendulispora rubella</name>
    <dbReference type="NCBI Taxonomy" id="2741070"/>
    <lineage>
        <taxon>Bacteria</taxon>
        <taxon>Pseudomonadati</taxon>
        <taxon>Myxococcota</taxon>
        <taxon>Myxococcia</taxon>
        <taxon>Myxococcales</taxon>
        <taxon>Sorangiineae</taxon>
        <taxon>Pendulisporaceae</taxon>
        <taxon>Pendulispora</taxon>
    </lineage>
</organism>
<sequence length="180" mass="20014">MNASRQLLAAARRAMTARRDWHDAQVALSAKGLHGPLRDRALERMRTYFNTANDFLALVVCQELGIDSFGHELVSWHSAGKRRLVEAASPHGQVKVFRGIRITECSSIGRSRVAPARTQGRDSVLGIVQARVRQARAEYNSCDDRDVVVTSRARAAYMSALIEYFNLLNGEDDSRSQAAE</sequence>
<gene>
    <name evidence="1" type="ORF">LVJ94_17155</name>
</gene>
<dbReference type="Proteomes" id="UP001374803">
    <property type="component" value="Chromosome"/>
</dbReference>
<name>A0ABZ2LF02_9BACT</name>
<evidence type="ECO:0000313" key="1">
    <source>
        <dbReference type="EMBL" id="WXB08950.1"/>
    </source>
</evidence>
<protein>
    <submittedName>
        <fullName evidence="1">Uncharacterized protein</fullName>
    </submittedName>
</protein>
<dbReference type="RefSeq" id="WP_394838625.1">
    <property type="nucleotide sequence ID" value="NZ_CP089929.1"/>
</dbReference>
<evidence type="ECO:0000313" key="2">
    <source>
        <dbReference type="Proteomes" id="UP001374803"/>
    </source>
</evidence>
<accession>A0ABZ2LF02</accession>
<dbReference type="EMBL" id="CP089983">
    <property type="protein sequence ID" value="WXB08950.1"/>
    <property type="molecule type" value="Genomic_DNA"/>
</dbReference>
<keyword evidence="2" id="KW-1185">Reference proteome</keyword>
<reference evidence="1" key="1">
    <citation type="submission" date="2021-12" db="EMBL/GenBank/DDBJ databases">
        <title>Discovery of the Pendulisporaceae a myxobacterial family with distinct sporulation behavior and unique specialized metabolism.</title>
        <authorList>
            <person name="Garcia R."/>
            <person name="Popoff A."/>
            <person name="Bader C.D."/>
            <person name="Loehr J."/>
            <person name="Walesch S."/>
            <person name="Walt C."/>
            <person name="Boldt J."/>
            <person name="Bunk B."/>
            <person name="Haeckl F.J.F.P.J."/>
            <person name="Gunesch A.P."/>
            <person name="Birkelbach J."/>
            <person name="Nuebel U."/>
            <person name="Pietschmann T."/>
            <person name="Bach T."/>
            <person name="Mueller R."/>
        </authorList>
    </citation>
    <scope>NUCLEOTIDE SEQUENCE</scope>
    <source>
        <strain evidence="1">MSr11367</strain>
    </source>
</reference>
<proteinExistence type="predicted"/>